<feature type="signal peptide" evidence="1">
    <location>
        <begin position="1"/>
        <end position="22"/>
    </location>
</feature>
<dbReference type="PROSITE" id="PS51257">
    <property type="entry name" value="PROKAR_LIPOPROTEIN"/>
    <property type="match status" value="1"/>
</dbReference>
<dbReference type="AlphaFoldDB" id="A0AA95EYQ0"/>
<gene>
    <name evidence="2" type="ORF">P0Y55_03805</name>
</gene>
<evidence type="ECO:0000313" key="2">
    <source>
        <dbReference type="EMBL" id="WEK55202.1"/>
    </source>
</evidence>
<dbReference type="SUPFAM" id="SSF49503">
    <property type="entry name" value="Cupredoxins"/>
    <property type="match status" value="1"/>
</dbReference>
<feature type="chain" id="PRO_5041645896" evidence="1">
    <location>
        <begin position="23"/>
        <end position="126"/>
    </location>
</feature>
<dbReference type="Gene3D" id="2.60.40.420">
    <property type="entry name" value="Cupredoxins - blue copper proteins"/>
    <property type="match status" value="1"/>
</dbReference>
<dbReference type="InterPro" id="IPR008972">
    <property type="entry name" value="Cupredoxin"/>
</dbReference>
<accession>A0AA95EYQ0</accession>
<protein>
    <submittedName>
        <fullName evidence="2">Cytochrome C oxidase subunit II</fullName>
    </submittedName>
</protein>
<keyword evidence="1" id="KW-0732">Signal</keyword>
<reference evidence="2" key="1">
    <citation type="submission" date="2023-03" db="EMBL/GenBank/DDBJ databases">
        <title>Andean soil-derived lignocellulolytic bacterial consortium as a source of novel taxa and putative plastic-active enzymes.</title>
        <authorList>
            <person name="Diaz-Garcia L."/>
            <person name="Chuvochina M."/>
            <person name="Feuerriegel G."/>
            <person name="Bunk B."/>
            <person name="Sproer C."/>
            <person name="Streit W.R."/>
            <person name="Rodriguez L.M."/>
            <person name="Overmann J."/>
            <person name="Jimenez D.J."/>
        </authorList>
    </citation>
    <scope>NUCLEOTIDE SEQUENCE</scope>
    <source>
        <strain evidence="2">MAG 2441</strain>
    </source>
</reference>
<dbReference type="Proteomes" id="UP001178662">
    <property type="component" value="Chromosome"/>
</dbReference>
<dbReference type="EMBL" id="CP119317">
    <property type="protein sequence ID" value="WEK55202.1"/>
    <property type="molecule type" value="Genomic_DNA"/>
</dbReference>
<name>A0AA95EYQ0_9BACL</name>
<evidence type="ECO:0000313" key="3">
    <source>
        <dbReference type="Proteomes" id="UP001178662"/>
    </source>
</evidence>
<sequence length="126" mass="13430">MLKKGLYIIVATALILTIAACGSNKEGAPSASSGSTESLKPEMEVLIKASSWEFDQESYEIPKDTPVKLSLENINGMHGVKIDGTDIKLRGDQSTVVQLAAGTYNFECNIPCGAGHTKMKATLIVK</sequence>
<proteinExistence type="predicted"/>
<evidence type="ECO:0000256" key="1">
    <source>
        <dbReference type="SAM" id="SignalP"/>
    </source>
</evidence>
<organism evidence="2 3">
    <name type="scientific">Candidatus Cohnella colombiensis</name>
    <dbReference type="NCBI Taxonomy" id="3121368"/>
    <lineage>
        <taxon>Bacteria</taxon>
        <taxon>Bacillati</taxon>
        <taxon>Bacillota</taxon>
        <taxon>Bacilli</taxon>
        <taxon>Bacillales</taxon>
        <taxon>Paenibacillaceae</taxon>
        <taxon>Cohnella</taxon>
    </lineage>
</organism>
<keyword evidence="3" id="KW-1185">Reference proteome</keyword>